<dbReference type="AlphaFoldDB" id="A0A9P0PMF3"/>
<gene>
    <name evidence="2" type="ORF">ACAOBT_LOCUS17310</name>
</gene>
<sequence>MYSLVRERPGEPHSGSPESSRSLRVDLEGESLAQSPTDVASSTTRCQPGIEGESLARFRTDGAGSTIYSC</sequence>
<feature type="compositionally biased region" description="Basic and acidic residues" evidence="1">
    <location>
        <begin position="1"/>
        <end position="11"/>
    </location>
</feature>
<evidence type="ECO:0000313" key="3">
    <source>
        <dbReference type="Proteomes" id="UP001152888"/>
    </source>
</evidence>
<name>A0A9P0PMF3_ACAOB</name>
<feature type="region of interest" description="Disordered" evidence="1">
    <location>
        <begin position="1"/>
        <end position="47"/>
    </location>
</feature>
<comment type="caution">
    <text evidence="2">The sequence shown here is derived from an EMBL/GenBank/DDBJ whole genome shotgun (WGS) entry which is preliminary data.</text>
</comment>
<dbReference type="EMBL" id="CAKOFQ010007001">
    <property type="protein sequence ID" value="CAH1986551.1"/>
    <property type="molecule type" value="Genomic_DNA"/>
</dbReference>
<keyword evidence="3" id="KW-1185">Reference proteome</keyword>
<evidence type="ECO:0000256" key="1">
    <source>
        <dbReference type="SAM" id="MobiDB-lite"/>
    </source>
</evidence>
<feature type="compositionally biased region" description="Polar residues" evidence="1">
    <location>
        <begin position="32"/>
        <end position="46"/>
    </location>
</feature>
<dbReference type="Proteomes" id="UP001152888">
    <property type="component" value="Unassembled WGS sequence"/>
</dbReference>
<protein>
    <submittedName>
        <fullName evidence="2">Uncharacterized protein</fullName>
    </submittedName>
</protein>
<accession>A0A9P0PMF3</accession>
<reference evidence="2" key="1">
    <citation type="submission" date="2022-03" db="EMBL/GenBank/DDBJ databases">
        <authorList>
            <person name="Sayadi A."/>
        </authorList>
    </citation>
    <scope>NUCLEOTIDE SEQUENCE</scope>
</reference>
<organism evidence="2 3">
    <name type="scientific">Acanthoscelides obtectus</name>
    <name type="common">Bean weevil</name>
    <name type="synonym">Bruchus obtectus</name>
    <dbReference type="NCBI Taxonomy" id="200917"/>
    <lineage>
        <taxon>Eukaryota</taxon>
        <taxon>Metazoa</taxon>
        <taxon>Ecdysozoa</taxon>
        <taxon>Arthropoda</taxon>
        <taxon>Hexapoda</taxon>
        <taxon>Insecta</taxon>
        <taxon>Pterygota</taxon>
        <taxon>Neoptera</taxon>
        <taxon>Endopterygota</taxon>
        <taxon>Coleoptera</taxon>
        <taxon>Polyphaga</taxon>
        <taxon>Cucujiformia</taxon>
        <taxon>Chrysomeloidea</taxon>
        <taxon>Chrysomelidae</taxon>
        <taxon>Bruchinae</taxon>
        <taxon>Bruchini</taxon>
        <taxon>Acanthoscelides</taxon>
    </lineage>
</organism>
<evidence type="ECO:0000313" key="2">
    <source>
        <dbReference type="EMBL" id="CAH1986551.1"/>
    </source>
</evidence>
<proteinExistence type="predicted"/>